<dbReference type="Gene3D" id="3.40.640.10">
    <property type="entry name" value="Type I PLP-dependent aspartate aminotransferase-like (Major domain)"/>
    <property type="match status" value="1"/>
</dbReference>
<dbReference type="RefSeq" id="WP_132597056.1">
    <property type="nucleotide sequence ID" value="NZ_SMKO01000057.1"/>
</dbReference>
<dbReference type="Proteomes" id="UP000295258">
    <property type="component" value="Unassembled WGS sequence"/>
</dbReference>
<dbReference type="InterPro" id="IPR015422">
    <property type="entry name" value="PyrdxlP-dep_Trfase_small"/>
</dbReference>
<proteinExistence type="predicted"/>
<dbReference type="InterPro" id="IPR015424">
    <property type="entry name" value="PyrdxlP-dep_Trfase"/>
</dbReference>
<dbReference type="Gene3D" id="3.90.1150.10">
    <property type="entry name" value="Aspartate Aminotransferase, domain 1"/>
    <property type="match status" value="1"/>
</dbReference>
<dbReference type="PANTHER" id="PTHR43586:SF15">
    <property type="entry name" value="BLR3095 PROTEIN"/>
    <property type="match status" value="1"/>
</dbReference>
<organism evidence="2 3">
    <name type="scientific">Nonomuraea deserti</name>
    <dbReference type="NCBI Taxonomy" id="1848322"/>
    <lineage>
        <taxon>Bacteria</taxon>
        <taxon>Bacillati</taxon>
        <taxon>Actinomycetota</taxon>
        <taxon>Actinomycetes</taxon>
        <taxon>Streptosporangiales</taxon>
        <taxon>Streptosporangiaceae</taxon>
        <taxon>Nonomuraea</taxon>
    </lineage>
</organism>
<protein>
    <submittedName>
        <fullName evidence="2">Aminotransferase class V-fold PLP-dependent enzyme</fullName>
    </submittedName>
</protein>
<name>A0A4R4VLU7_9ACTN</name>
<dbReference type="GO" id="GO:0008483">
    <property type="term" value="F:transaminase activity"/>
    <property type="evidence" value="ECO:0007669"/>
    <property type="project" value="UniProtKB-KW"/>
</dbReference>
<evidence type="ECO:0000313" key="2">
    <source>
        <dbReference type="EMBL" id="TDD03165.1"/>
    </source>
</evidence>
<evidence type="ECO:0000259" key="1">
    <source>
        <dbReference type="Pfam" id="PF00266"/>
    </source>
</evidence>
<dbReference type="SUPFAM" id="SSF53383">
    <property type="entry name" value="PLP-dependent transferases"/>
    <property type="match status" value="1"/>
</dbReference>
<gene>
    <name evidence="2" type="ORF">E1292_21720</name>
</gene>
<dbReference type="Pfam" id="PF00266">
    <property type="entry name" value="Aminotran_5"/>
    <property type="match status" value="1"/>
</dbReference>
<feature type="domain" description="Aminotransferase class V" evidence="1">
    <location>
        <begin position="58"/>
        <end position="365"/>
    </location>
</feature>
<dbReference type="AlphaFoldDB" id="A0A4R4VLU7"/>
<dbReference type="PANTHER" id="PTHR43586">
    <property type="entry name" value="CYSTEINE DESULFURASE"/>
    <property type="match status" value="1"/>
</dbReference>
<dbReference type="InterPro" id="IPR015421">
    <property type="entry name" value="PyrdxlP-dep_Trfase_major"/>
</dbReference>
<reference evidence="2 3" key="1">
    <citation type="submission" date="2019-03" db="EMBL/GenBank/DDBJ databases">
        <title>Draft genome sequences of novel Actinobacteria.</title>
        <authorList>
            <person name="Sahin N."/>
            <person name="Ay H."/>
            <person name="Saygin H."/>
        </authorList>
    </citation>
    <scope>NUCLEOTIDE SEQUENCE [LARGE SCALE GENOMIC DNA]</scope>
    <source>
        <strain evidence="2 3">KC310</strain>
    </source>
</reference>
<keyword evidence="3" id="KW-1185">Reference proteome</keyword>
<keyword evidence="2" id="KW-0032">Aminotransferase</keyword>
<dbReference type="InterPro" id="IPR000192">
    <property type="entry name" value="Aminotrans_V_dom"/>
</dbReference>
<keyword evidence="2" id="KW-0808">Transferase</keyword>
<accession>A0A4R4VLU7</accession>
<comment type="caution">
    <text evidence="2">The sequence shown here is derived from an EMBL/GenBank/DDBJ whole genome shotgun (WGS) entry which is preliminary data.</text>
</comment>
<evidence type="ECO:0000313" key="3">
    <source>
        <dbReference type="Proteomes" id="UP000295258"/>
    </source>
</evidence>
<dbReference type="EMBL" id="SMKO01000057">
    <property type="protein sequence ID" value="TDD03165.1"/>
    <property type="molecule type" value="Genomic_DNA"/>
</dbReference>
<sequence length="377" mass="40983">MSHLLNATQFRAEFPSLTDSVHLASCSQGALSSRLSYALQEIGHTLRDRGAPWEVWMAEVGRARQRFARLIGAEPDEVAVLSCASEAAFQAASSLDWSRRPGLVTNDLEFPSIAHVWLAQRGRGATVKVAADTGENVAAEAYEQVVDETVNLVSVPLHTYRNGARLPVEDVVRLAHEQGARVFVDAYQGAGVTPIDVKRLGCDYLAAGSLKYLLGLPGIAFLYVRGGMEQQREPELTGWFGRTDPFAFDPRLLDFPADARRFETGTPPIPSAYAANAGFDLVERVGMDAVEEHVSALVEELAERLSAAGERVASPAGARGPQVAIADDDPARLAARLAERRIWTAPRGDLLRLSFHYYNDRSDVDAAVEAISACRRA</sequence>